<gene>
    <name evidence="1" type="ORF">OL231_10840</name>
</gene>
<protein>
    <submittedName>
        <fullName evidence="1">Uncharacterized protein</fullName>
    </submittedName>
</protein>
<accession>A0AA46W702</accession>
<dbReference type="RefSeq" id="WP_178976773.1">
    <property type="nucleotide sequence ID" value="NZ_CP110228.1"/>
</dbReference>
<dbReference type="AlphaFoldDB" id="A0AA46W702"/>
<dbReference type="EMBL" id="CP110230">
    <property type="protein sequence ID" value="UZD40651.1"/>
    <property type="molecule type" value="Genomic_DNA"/>
</dbReference>
<evidence type="ECO:0000313" key="1">
    <source>
        <dbReference type="EMBL" id="UZD40651.1"/>
    </source>
</evidence>
<organism evidence="1 2">
    <name type="scientific">Capnocytophaga ochracea</name>
    <dbReference type="NCBI Taxonomy" id="1018"/>
    <lineage>
        <taxon>Bacteria</taxon>
        <taxon>Pseudomonadati</taxon>
        <taxon>Bacteroidota</taxon>
        <taxon>Flavobacteriia</taxon>
        <taxon>Flavobacteriales</taxon>
        <taxon>Flavobacteriaceae</taxon>
        <taxon>Capnocytophaga</taxon>
    </lineage>
</organism>
<dbReference type="Proteomes" id="UP001163262">
    <property type="component" value="Chromosome"/>
</dbReference>
<name>A0AA46W702_CAPOC</name>
<evidence type="ECO:0000313" key="2">
    <source>
        <dbReference type="Proteomes" id="UP001163262"/>
    </source>
</evidence>
<reference evidence="1" key="1">
    <citation type="submission" date="2022-10" db="EMBL/GenBank/DDBJ databases">
        <title>Complete genome sequence of Capnocytophaga ochracea KCOM 2812 isolated from actinomycosis lesion.</title>
        <authorList>
            <person name="Kook J.-K."/>
            <person name="Park S.-N."/>
            <person name="Lim Y.K."/>
        </authorList>
    </citation>
    <scope>NUCLEOTIDE SEQUENCE</scope>
    <source>
        <strain evidence="1">KCOM 28121</strain>
    </source>
</reference>
<proteinExistence type="predicted"/>
<sequence>MTKDFLKYLTVIFAYLHFSRVKSREVIKYCTFAESTLKQWVIDLKAKKYHLKLSKLQCIAIYLILSKYIMITNQEQKVSPEEIGELNVEIMQVYNLLVKKLPFYCRSQFSSLKSKRNELEDVSIEEIFDRVKEKSVFKFHEFYLKHSAMGV</sequence>